<accession>A0A0M2NQ09</accession>
<dbReference type="Proteomes" id="UP000034076">
    <property type="component" value="Unassembled WGS sequence"/>
</dbReference>
<protein>
    <submittedName>
        <fullName evidence="1">Uncharacterized protein</fullName>
    </submittedName>
</protein>
<comment type="caution">
    <text evidence="1">The sequence shown here is derived from an EMBL/GenBank/DDBJ whole genome shotgun (WGS) entry which is preliminary data.</text>
</comment>
<organism evidence="1 2">
    <name type="scientific">Christensenella hongkongensis</name>
    <dbReference type="NCBI Taxonomy" id="270498"/>
    <lineage>
        <taxon>Bacteria</taxon>
        <taxon>Bacillati</taxon>
        <taxon>Bacillota</taxon>
        <taxon>Clostridia</taxon>
        <taxon>Christensenellales</taxon>
        <taxon>Christensenellaceae</taxon>
        <taxon>Christensenella</taxon>
    </lineage>
</organism>
<keyword evidence="2" id="KW-1185">Reference proteome</keyword>
<sequence>MVCCPALSAAARKRNSFIIMCSLRYCVHDAILSLSLLSYP</sequence>
<name>A0A0M2NQ09_9FIRM</name>
<proteinExistence type="predicted"/>
<dbReference type="EMBL" id="LAYJ01000029">
    <property type="protein sequence ID" value="KKI52305.1"/>
    <property type="molecule type" value="Genomic_DNA"/>
</dbReference>
<evidence type="ECO:0000313" key="2">
    <source>
        <dbReference type="Proteomes" id="UP000034076"/>
    </source>
</evidence>
<reference evidence="1 2" key="1">
    <citation type="submission" date="2015-04" db="EMBL/GenBank/DDBJ databases">
        <title>Draft genome sequence of bacteremic isolate Catabacter hongkongensis type strain HKU16T.</title>
        <authorList>
            <person name="Lau S.K."/>
            <person name="Teng J.L."/>
            <person name="Huang Y."/>
            <person name="Curreem S.O."/>
            <person name="Tsui S.K."/>
            <person name="Woo P.C."/>
        </authorList>
    </citation>
    <scope>NUCLEOTIDE SEQUENCE [LARGE SCALE GENOMIC DNA]</scope>
    <source>
        <strain evidence="1 2">HKU16</strain>
    </source>
</reference>
<dbReference type="AlphaFoldDB" id="A0A0M2NQ09"/>
<evidence type="ECO:0000313" key="1">
    <source>
        <dbReference type="EMBL" id="KKI52305.1"/>
    </source>
</evidence>
<gene>
    <name evidence="1" type="ORF">CHK_0213</name>
</gene>